<protein>
    <submittedName>
        <fullName evidence="2">CoA transferase</fullName>
    </submittedName>
</protein>
<evidence type="ECO:0000313" key="3">
    <source>
        <dbReference type="Proteomes" id="UP000505377"/>
    </source>
</evidence>
<dbReference type="PANTHER" id="PTHR48207:SF4">
    <property type="entry name" value="BLL6097 PROTEIN"/>
    <property type="match status" value="1"/>
</dbReference>
<sequence length="404" mass="43388">MSGALAGVRVVDLTTVIMGPYATAILADLGADVIKVEPPTGDMTRGIGAARHLGMTAMTLTLQRNKRSIALDIASAGGAPVLQDLLRDADVLVTNLRPRSRAKLGLAPQDLLDAHPGLIVCTAQAYGSATEQRDEPAYDDIVQAASGFAMISDLLDGRPAYTPNVVADKISGLHIVIGVLAALQHRRRTGRGQHVDVPMVDTMIAFTLVEHLAGHTFDPPAGPFGWPRVLVPERRPHRTADGWICLMPYSRRNWEDFFALGGRPELADDPRFRTVDDRHRHMGELLGFVDAVTPTRTTADWLGICAERDIPAAPLRDLAAAHQDPYVLDRGLLEPALHPTEGPYFAARTPVDLSDSPVAQTRPAPLLGEQTAELLAELGYSPERIAALLADGTVGAPAPDRRAS</sequence>
<gene>
    <name evidence="2" type="ORF">HOP40_09875</name>
</gene>
<dbReference type="Proteomes" id="UP000505377">
    <property type="component" value="Chromosome"/>
</dbReference>
<dbReference type="InterPro" id="IPR044855">
    <property type="entry name" value="CoA-Trfase_III_dom3_sf"/>
</dbReference>
<dbReference type="RefSeq" id="WP_172156925.1">
    <property type="nucleotide sequence ID" value="NZ_CP053564.1"/>
</dbReference>
<accession>A0A6M6JG24</accession>
<keyword evidence="3" id="KW-1185">Reference proteome</keyword>
<proteinExistence type="predicted"/>
<name>A0A6M6JG24_9PSEU</name>
<keyword evidence="1 2" id="KW-0808">Transferase</keyword>
<dbReference type="InterPro" id="IPR003673">
    <property type="entry name" value="CoA-Trfase_fam_III"/>
</dbReference>
<evidence type="ECO:0000256" key="1">
    <source>
        <dbReference type="ARBA" id="ARBA00022679"/>
    </source>
</evidence>
<dbReference type="KEGG" id="pbro:HOP40_09875"/>
<dbReference type="Gene3D" id="3.40.50.10540">
    <property type="entry name" value="Crotonobetainyl-coa:carnitine coa-transferase, domain 1"/>
    <property type="match status" value="1"/>
</dbReference>
<reference evidence="2 3" key="1">
    <citation type="submission" date="2020-05" db="EMBL/GenBank/DDBJ databases">
        <authorList>
            <person name="Mo P."/>
        </authorList>
    </citation>
    <scope>NUCLEOTIDE SEQUENCE [LARGE SCALE GENOMIC DNA]</scope>
    <source>
        <strain evidence="2 3">Gen01</strain>
    </source>
</reference>
<dbReference type="AlphaFoldDB" id="A0A6M6JG24"/>
<dbReference type="Pfam" id="PF02515">
    <property type="entry name" value="CoA_transf_3"/>
    <property type="match status" value="1"/>
</dbReference>
<dbReference type="Gene3D" id="3.30.1540.10">
    <property type="entry name" value="formyl-coa transferase, domain 3"/>
    <property type="match status" value="1"/>
</dbReference>
<dbReference type="InterPro" id="IPR023606">
    <property type="entry name" value="CoA-Trfase_III_dom_1_sf"/>
</dbReference>
<dbReference type="InterPro" id="IPR050483">
    <property type="entry name" value="CoA-transferase_III_domain"/>
</dbReference>
<dbReference type="PANTHER" id="PTHR48207">
    <property type="entry name" value="SUCCINATE--HYDROXYMETHYLGLUTARATE COA-TRANSFERASE"/>
    <property type="match status" value="1"/>
</dbReference>
<dbReference type="GO" id="GO:0008410">
    <property type="term" value="F:CoA-transferase activity"/>
    <property type="evidence" value="ECO:0007669"/>
    <property type="project" value="TreeGrafter"/>
</dbReference>
<evidence type="ECO:0000313" key="2">
    <source>
        <dbReference type="EMBL" id="QJY46073.1"/>
    </source>
</evidence>
<dbReference type="EMBL" id="CP053564">
    <property type="protein sequence ID" value="QJY46073.1"/>
    <property type="molecule type" value="Genomic_DNA"/>
</dbReference>
<organism evidence="2 3">
    <name type="scientific">Pseudonocardia broussonetiae</name>
    <dbReference type="NCBI Taxonomy" id="2736640"/>
    <lineage>
        <taxon>Bacteria</taxon>
        <taxon>Bacillati</taxon>
        <taxon>Actinomycetota</taxon>
        <taxon>Actinomycetes</taxon>
        <taxon>Pseudonocardiales</taxon>
        <taxon>Pseudonocardiaceae</taxon>
        <taxon>Pseudonocardia</taxon>
    </lineage>
</organism>
<dbReference type="SUPFAM" id="SSF89796">
    <property type="entry name" value="CoA-transferase family III (CaiB/BaiF)"/>
    <property type="match status" value="1"/>
</dbReference>